<evidence type="ECO:0000313" key="9">
    <source>
        <dbReference type="EMBL" id="KAK4573386.1"/>
    </source>
</evidence>
<keyword evidence="8" id="KW-0732">Signal</keyword>
<dbReference type="InterPro" id="IPR001568">
    <property type="entry name" value="RNase_T2-like"/>
</dbReference>
<evidence type="ECO:0000256" key="3">
    <source>
        <dbReference type="ARBA" id="ARBA00022759"/>
    </source>
</evidence>
<organism evidence="9 10">
    <name type="scientific">Quercus rubra</name>
    <name type="common">Northern red oak</name>
    <name type="synonym">Quercus borealis</name>
    <dbReference type="NCBI Taxonomy" id="3512"/>
    <lineage>
        <taxon>Eukaryota</taxon>
        <taxon>Viridiplantae</taxon>
        <taxon>Streptophyta</taxon>
        <taxon>Embryophyta</taxon>
        <taxon>Tracheophyta</taxon>
        <taxon>Spermatophyta</taxon>
        <taxon>Magnoliopsida</taxon>
        <taxon>eudicotyledons</taxon>
        <taxon>Gunneridae</taxon>
        <taxon>Pentapetalae</taxon>
        <taxon>rosids</taxon>
        <taxon>fabids</taxon>
        <taxon>Fagales</taxon>
        <taxon>Fagaceae</taxon>
        <taxon>Quercus</taxon>
    </lineage>
</organism>
<evidence type="ECO:0000256" key="8">
    <source>
        <dbReference type="SAM" id="SignalP"/>
    </source>
</evidence>
<feature type="active site" evidence="6">
    <location>
        <position position="165"/>
    </location>
</feature>
<evidence type="ECO:0000256" key="5">
    <source>
        <dbReference type="ARBA" id="ARBA00023239"/>
    </source>
</evidence>
<dbReference type="PANTHER" id="PTHR11240:SF22">
    <property type="entry name" value="RIBONUCLEASE T2"/>
    <property type="match status" value="1"/>
</dbReference>
<protein>
    <submittedName>
        <fullName evidence="9">Uncharacterized protein</fullName>
    </submittedName>
</protein>
<dbReference type="AlphaFoldDB" id="A0AAN7EK61"/>
<keyword evidence="2" id="KW-0540">Nuclease</keyword>
<name>A0AAN7EK61_QUERU</name>
<evidence type="ECO:0000256" key="2">
    <source>
        <dbReference type="ARBA" id="ARBA00022722"/>
    </source>
</evidence>
<dbReference type="PROSITE" id="PS00530">
    <property type="entry name" value="RNASE_T2_1"/>
    <property type="match status" value="1"/>
</dbReference>
<comment type="caution">
    <text evidence="9">The sequence shown here is derived from an EMBL/GenBank/DDBJ whole genome shotgun (WGS) entry which is preliminary data.</text>
</comment>
<keyword evidence="10" id="KW-1185">Reference proteome</keyword>
<keyword evidence="4" id="KW-1015">Disulfide bond</keyword>
<comment type="similarity">
    <text evidence="1 7">Belongs to the RNase T2 family.</text>
</comment>
<dbReference type="GO" id="GO:0003723">
    <property type="term" value="F:RNA binding"/>
    <property type="evidence" value="ECO:0007669"/>
    <property type="project" value="InterPro"/>
</dbReference>
<keyword evidence="3" id="KW-0255">Endonuclease</keyword>
<feature type="active site" evidence="6">
    <location>
        <position position="85"/>
    </location>
</feature>
<keyword evidence="5" id="KW-0456">Lyase</keyword>
<dbReference type="InterPro" id="IPR018188">
    <property type="entry name" value="RNase_T2_His_AS_1"/>
</dbReference>
<dbReference type="GO" id="GO:0006401">
    <property type="term" value="P:RNA catabolic process"/>
    <property type="evidence" value="ECO:0007669"/>
    <property type="project" value="TreeGrafter"/>
</dbReference>
<dbReference type="CDD" id="cd01061">
    <property type="entry name" value="RNase_T2_euk"/>
    <property type="match status" value="1"/>
</dbReference>
<accession>A0AAN7EK61</accession>
<evidence type="ECO:0000256" key="7">
    <source>
        <dbReference type="RuleBase" id="RU004328"/>
    </source>
</evidence>
<feature type="active site" evidence="6">
    <location>
        <position position="143"/>
    </location>
</feature>
<dbReference type="GO" id="GO:0033897">
    <property type="term" value="F:ribonuclease T2 activity"/>
    <property type="evidence" value="ECO:0007669"/>
    <property type="project" value="InterPro"/>
</dbReference>
<gene>
    <name evidence="9" type="ORF">RGQ29_031378</name>
</gene>
<dbReference type="PANTHER" id="PTHR11240">
    <property type="entry name" value="RIBONUCLEASE T2"/>
    <property type="match status" value="1"/>
</dbReference>
<dbReference type="InterPro" id="IPR036430">
    <property type="entry name" value="RNase_T2-like_sf"/>
</dbReference>
<evidence type="ECO:0000256" key="1">
    <source>
        <dbReference type="ARBA" id="ARBA00007469"/>
    </source>
</evidence>
<feature type="signal peptide" evidence="8">
    <location>
        <begin position="1"/>
        <end position="32"/>
    </location>
</feature>
<dbReference type="InterPro" id="IPR033697">
    <property type="entry name" value="Ribonuclease_T2_eukaryotic"/>
</dbReference>
<dbReference type="EMBL" id="JAXUIC010000009">
    <property type="protein sequence ID" value="KAK4573386.1"/>
    <property type="molecule type" value="Genomic_DNA"/>
</dbReference>
<dbReference type="Gene3D" id="3.90.730.10">
    <property type="entry name" value="Ribonuclease T2-like"/>
    <property type="match status" value="1"/>
</dbReference>
<dbReference type="GO" id="GO:0005576">
    <property type="term" value="C:extracellular region"/>
    <property type="evidence" value="ECO:0007669"/>
    <property type="project" value="TreeGrafter"/>
</dbReference>
<evidence type="ECO:0000313" key="10">
    <source>
        <dbReference type="Proteomes" id="UP001324115"/>
    </source>
</evidence>
<evidence type="ECO:0000256" key="6">
    <source>
        <dbReference type="PIRSR" id="PIRSR633697-1"/>
    </source>
</evidence>
<sequence length="293" mass="32778">MKMACSSLSVSVQFKAILLFVCSIHLVVSVSASAIEQTQTQTQREFDYFALALQWPGTYCQRTRYCCSSNACCRRPNAPTEFTIHGLWPDYNDGSWPACCTRSNFDEKLISTLHDDLEKYWPSLSCGSPSTCHGGKGSFWAHELFILMLLGMAEMGDIQWQWEKHGTCSFPVIRDEYNYFLTGLSVYFKYNVTQVLENAGYIPSNTEKYPLGGIVSAIENAFHATPLLVCSKGSVEELHLCFYKDFKPRDCVVGSRSLNDMVSSKRSCPLYVSLPAYVSLGLDGVKTTLSLDA</sequence>
<feature type="chain" id="PRO_5042890154" evidence="8">
    <location>
        <begin position="33"/>
        <end position="293"/>
    </location>
</feature>
<reference evidence="9 10" key="1">
    <citation type="journal article" date="2023" name="G3 (Bethesda)">
        <title>A haplotype-resolved chromosome-scale genome for Quercus rubra L. provides insights into the genetics of adaptive traits for red oak species.</title>
        <authorList>
            <person name="Kapoor B."/>
            <person name="Jenkins J."/>
            <person name="Schmutz J."/>
            <person name="Zhebentyayeva T."/>
            <person name="Kuelheim C."/>
            <person name="Coggeshall M."/>
            <person name="Heim C."/>
            <person name="Lasky J.R."/>
            <person name="Leites L."/>
            <person name="Islam-Faridi N."/>
            <person name="Romero-Severson J."/>
            <person name="DeLeo V.L."/>
            <person name="Lucas S.M."/>
            <person name="Lazic D."/>
            <person name="Gailing O."/>
            <person name="Carlson J."/>
            <person name="Staton M."/>
        </authorList>
    </citation>
    <scope>NUCLEOTIDE SEQUENCE [LARGE SCALE GENOMIC DNA]</scope>
    <source>
        <strain evidence="9">Pseudo-F2</strain>
    </source>
</reference>
<evidence type="ECO:0000256" key="4">
    <source>
        <dbReference type="ARBA" id="ARBA00023157"/>
    </source>
</evidence>
<keyword evidence="3" id="KW-0378">Hydrolase</keyword>
<dbReference type="Proteomes" id="UP001324115">
    <property type="component" value="Unassembled WGS sequence"/>
</dbReference>
<dbReference type="SUPFAM" id="SSF55895">
    <property type="entry name" value="Ribonuclease Rh-like"/>
    <property type="match status" value="1"/>
</dbReference>
<proteinExistence type="inferred from homology"/>
<dbReference type="Pfam" id="PF00445">
    <property type="entry name" value="Ribonuclease_T2"/>
    <property type="match status" value="2"/>
</dbReference>